<evidence type="ECO:0000256" key="1">
    <source>
        <dbReference type="SAM" id="MobiDB-lite"/>
    </source>
</evidence>
<name>A0A6G9RVC1_9VIRU</name>
<keyword evidence="2" id="KW-0808">Transferase</keyword>
<feature type="region of interest" description="Disordered" evidence="1">
    <location>
        <begin position="1"/>
        <end position="26"/>
    </location>
</feature>
<evidence type="ECO:0000313" key="2">
    <source>
        <dbReference type="EMBL" id="QIR30308.1"/>
    </source>
</evidence>
<keyword evidence="2" id="KW-0696">RNA-directed RNA polymerase</keyword>
<sequence>MSDAERNASSEFSWSPPLPTIGRGGQRATVPMGTFEQKLKSYFLQVESSPDFFVRTVDATFRRNHHLYGNGIPERIYLRDLHWTLQYKYITSRLYVKLSLHFQRKLSSVLSENKLHRIRQWFYTANGVVYPYIIAGGEDYTVIDRLTRYALEGCATNYAHFMSSLKKTKKLVRKLCAVHNPVNGVTLPVETGSVRQHMYYVSVFSDLHSKIVSKAERFRMLLLWTQSRATGLCDASMIDRSLSKFRNTVSAPCSPLNINVEILQSCIRSGNVTGVNAQVSVGPKSCLQSPQAPVVVEDNCYLPGSRKDPVGGQTRYLLYLTTHKVLLYTYDLNTLEATACEPRPVRSSHDLLSWALHECLTNGPRVRSVRFHCVEDQSKARSITVAHLAYQVIMGVMAHALVPALYSAETKVGLSKDRNLWRFLHEQLSPESPSWDGFLGHSTQVFCTDLEEATDFGNWWFARAVWSEFIRQTAGRHQPLGLMVLAKTLYTSPRSVFFKTDSVKSSYDYFNTKRAFLMGDLFTKVVLTIGQDYNVRLALMNSPLGDYGSNNKIQRVGTLRPYNIATLRDVPGALTRAPVRPVIAGSAYSVVGDDVIILYAVIKHQMVLEPFFREAAESGGWKLSEDDTFDSKHLMFYCEEGSLVPSGPHKSTRHSIWRGKEVEYLDYPRIRLLLPVKVETNTYSHTNVGRFALMGKESLWVTGTSSRRALDMYSIATIMQHLTVPRDIETLCPFTPQEIGGDGAFTPDVEFFSQVISVKSKDPAETLYRMQCQLSKTWANKFVSSDKPRGGVMKQHLILPTLDRLRKWIPERSIIVPESLEHAELYSALPRGILESPQLTFFKLVKRVYNSHLFRGILLPNLMVRSDLSSKRGSTPLAELERFFLSVDDQGSSNFSRYLENWRRPGFQYRNTDPYFVVPDRHRDIMSMGWNWKFRPERPTEVARIDVHSFLDVIRHGRDVPLIVDRLNMFFESDPLIMIRVRENPHIRGQIGLVSRDKRLAHRIVRWVRSNRDRSANVILISPEFYILGRMGEFPYSTIMPDAGSINFLERNGSLANFSETHCEDAVFTRERNFPGVTSVTLRGFRYPRSKGFTPLSKLLLEYEESSSLCMENPAEREFLPEYV</sequence>
<protein>
    <submittedName>
        <fullName evidence="2">RNA-dependent RNA polymerase</fullName>
    </submittedName>
</protein>
<proteinExistence type="predicted"/>
<dbReference type="EMBL" id="MN539846">
    <property type="protein sequence ID" value="QIR30308.1"/>
    <property type="molecule type" value="Genomic_RNA"/>
</dbReference>
<reference evidence="2" key="1">
    <citation type="journal article" date="2020" name="Virus Evol.">
        <title>Analysis of the virome associated to grapevine downy mildew lesions reveals new mycovirus lineages.</title>
        <authorList>
            <person name="Chiapello M."/>
            <person name="Rodriguez-Romero J."/>
            <person name="Ayllon M.A."/>
            <person name="Turina M."/>
        </authorList>
    </citation>
    <scope>NUCLEOTIDE SEQUENCE</scope>
    <source>
        <strain evidence="2">DMG-C_DN21796</strain>
    </source>
</reference>
<keyword evidence="2" id="KW-0548">Nucleotidyltransferase</keyword>
<dbReference type="GO" id="GO:0003968">
    <property type="term" value="F:RNA-directed RNA polymerase activity"/>
    <property type="evidence" value="ECO:0007669"/>
    <property type="project" value="UniProtKB-KW"/>
</dbReference>
<organism evidence="2">
    <name type="scientific">Plasmopara viticola lesion associated narnavirus 29</name>
    <dbReference type="NCBI Taxonomy" id="2719513"/>
    <lineage>
        <taxon>Viruses</taxon>
        <taxon>Riboviria</taxon>
        <taxon>Orthornavirae</taxon>
        <taxon>Lenarviricota</taxon>
        <taxon>Amabiliviricetes</taxon>
        <taxon>Wolframvirales</taxon>
        <taxon>Narnaviridae</taxon>
        <taxon>Narnavirus</taxon>
    </lineage>
</organism>
<accession>A0A6G9RVC1</accession>